<feature type="region of interest" description="Disordered" evidence="1">
    <location>
        <begin position="62"/>
        <end position="88"/>
    </location>
</feature>
<organism evidence="3 4">
    <name type="scientific">Ephemerocybe angulata</name>
    <dbReference type="NCBI Taxonomy" id="980116"/>
    <lineage>
        <taxon>Eukaryota</taxon>
        <taxon>Fungi</taxon>
        <taxon>Dikarya</taxon>
        <taxon>Basidiomycota</taxon>
        <taxon>Agaricomycotina</taxon>
        <taxon>Agaricomycetes</taxon>
        <taxon>Agaricomycetidae</taxon>
        <taxon>Agaricales</taxon>
        <taxon>Agaricineae</taxon>
        <taxon>Psathyrellaceae</taxon>
        <taxon>Ephemerocybe</taxon>
    </lineage>
</organism>
<protein>
    <recommendedName>
        <fullName evidence="5">Secreted protein</fullName>
    </recommendedName>
</protein>
<feature type="chain" id="PRO_5034791205" description="Secreted protein" evidence="2">
    <location>
        <begin position="19"/>
        <end position="88"/>
    </location>
</feature>
<sequence>MAMLLTWTAGLCGTGATASNEGRGLDPRDDDTAPMISALSTLRNDNRPCGYAVAATSCRTGGRRTINGRSWRQQRQSVGEQKCPDIDP</sequence>
<proteinExistence type="predicted"/>
<evidence type="ECO:0000313" key="3">
    <source>
        <dbReference type="EMBL" id="KAF6742022.1"/>
    </source>
</evidence>
<evidence type="ECO:0008006" key="5">
    <source>
        <dbReference type="Google" id="ProtNLM"/>
    </source>
</evidence>
<gene>
    <name evidence="3" type="ORF">DFP72DRAFT_218555</name>
</gene>
<evidence type="ECO:0000256" key="1">
    <source>
        <dbReference type="SAM" id="MobiDB-lite"/>
    </source>
</evidence>
<dbReference type="AlphaFoldDB" id="A0A8H6LV78"/>
<dbReference type="Proteomes" id="UP000521943">
    <property type="component" value="Unassembled WGS sequence"/>
</dbReference>
<keyword evidence="4" id="KW-1185">Reference proteome</keyword>
<evidence type="ECO:0000313" key="4">
    <source>
        <dbReference type="Proteomes" id="UP000521943"/>
    </source>
</evidence>
<reference evidence="3 4" key="1">
    <citation type="submission" date="2020-07" db="EMBL/GenBank/DDBJ databases">
        <title>Comparative genomics of pyrophilous fungi reveals a link between fire events and developmental genes.</title>
        <authorList>
            <consortium name="DOE Joint Genome Institute"/>
            <person name="Steindorff A.S."/>
            <person name="Carver A."/>
            <person name="Calhoun S."/>
            <person name="Stillman K."/>
            <person name="Liu H."/>
            <person name="Lipzen A."/>
            <person name="Pangilinan J."/>
            <person name="Labutti K."/>
            <person name="Bruns T.D."/>
            <person name="Grigoriev I.V."/>
        </authorList>
    </citation>
    <scope>NUCLEOTIDE SEQUENCE [LARGE SCALE GENOMIC DNA]</scope>
    <source>
        <strain evidence="3 4">CBS 144469</strain>
    </source>
</reference>
<feature type="compositionally biased region" description="Polar residues" evidence="1">
    <location>
        <begin position="67"/>
        <end position="79"/>
    </location>
</feature>
<dbReference type="EMBL" id="JACGCI010000207">
    <property type="protein sequence ID" value="KAF6742022.1"/>
    <property type="molecule type" value="Genomic_DNA"/>
</dbReference>
<feature type="signal peptide" evidence="2">
    <location>
        <begin position="1"/>
        <end position="18"/>
    </location>
</feature>
<evidence type="ECO:0000256" key="2">
    <source>
        <dbReference type="SAM" id="SignalP"/>
    </source>
</evidence>
<name>A0A8H6LV78_9AGAR</name>
<comment type="caution">
    <text evidence="3">The sequence shown here is derived from an EMBL/GenBank/DDBJ whole genome shotgun (WGS) entry which is preliminary data.</text>
</comment>
<feature type="region of interest" description="Disordered" evidence="1">
    <location>
        <begin position="13"/>
        <end position="33"/>
    </location>
</feature>
<accession>A0A8H6LV78</accession>
<keyword evidence="2" id="KW-0732">Signal</keyword>